<evidence type="ECO:0000256" key="2">
    <source>
        <dbReference type="SAM" id="Phobius"/>
    </source>
</evidence>
<dbReference type="Proteomes" id="UP001286313">
    <property type="component" value="Unassembled WGS sequence"/>
</dbReference>
<keyword evidence="2" id="KW-0472">Membrane</keyword>
<comment type="caution">
    <text evidence="3">The sequence shown here is derived from an EMBL/GenBank/DDBJ whole genome shotgun (WGS) entry which is preliminary data.</text>
</comment>
<feature type="region of interest" description="Disordered" evidence="1">
    <location>
        <begin position="52"/>
        <end position="82"/>
    </location>
</feature>
<gene>
    <name evidence="3" type="ORF">Pcinc_013853</name>
</gene>
<feature type="compositionally biased region" description="Basic and acidic residues" evidence="1">
    <location>
        <begin position="52"/>
        <end position="61"/>
    </location>
</feature>
<evidence type="ECO:0000256" key="1">
    <source>
        <dbReference type="SAM" id="MobiDB-lite"/>
    </source>
</evidence>
<proteinExistence type="predicted"/>
<feature type="compositionally biased region" description="Low complexity" evidence="1">
    <location>
        <begin position="67"/>
        <end position="76"/>
    </location>
</feature>
<evidence type="ECO:0000313" key="3">
    <source>
        <dbReference type="EMBL" id="KAK3881697.1"/>
    </source>
</evidence>
<name>A0AAE1FW26_PETCI</name>
<keyword evidence="4" id="KW-1185">Reference proteome</keyword>
<keyword evidence="2" id="KW-0812">Transmembrane</keyword>
<dbReference type="Gene3D" id="1.20.140.150">
    <property type="match status" value="1"/>
</dbReference>
<sequence length="240" mass="26817">MRSSDVVKVNARLQLDIGVSIFSEAGKHEQEKLKEQGFNFVGCINYLYPHDDGNRDDDEKNNNWVQSKSSSASLSISPPPCSQNHTLRKDNWVTRMQNLSISCALVCCILLVASAVVGTFGIIQRQISAVLITGVMYILASTFGLFCLTIMHFKRKTKKDCGVLDKQVRAQCYSQVHLVFPRDIPAYSFLQVRAEYTSTLIFETGWSLDLGWGGVVTCVAAALLWLLLARIMRYNPISLS</sequence>
<feature type="transmembrane region" description="Helical" evidence="2">
    <location>
        <begin position="210"/>
        <end position="228"/>
    </location>
</feature>
<organism evidence="3 4">
    <name type="scientific">Petrolisthes cinctipes</name>
    <name type="common">Flat porcelain crab</name>
    <dbReference type="NCBI Taxonomy" id="88211"/>
    <lineage>
        <taxon>Eukaryota</taxon>
        <taxon>Metazoa</taxon>
        <taxon>Ecdysozoa</taxon>
        <taxon>Arthropoda</taxon>
        <taxon>Crustacea</taxon>
        <taxon>Multicrustacea</taxon>
        <taxon>Malacostraca</taxon>
        <taxon>Eumalacostraca</taxon>
        <taxon>Eucarida</taxon>
        <taxon>Decapoda</taxon>
        <taxon>Pleocyemata</taxon>
        <taxon>Anomura</taxon>
        <taxon>Galatheoidea</taxon>
        <taxon>Porcellanidae</taxon>
        <taxon>Petrolisthes</taxon>
    </lineage>
</organism>
<reference evidence="3" key="1">
    <citation type="submission" date="2023-10" db="EMBL/GenBank/DDBJ databases">
        <title>Genome assemblies of two species of porcelain crab, Petrolisthes cinctipes and Petrolisthes manimaculis (Anomura: Porcellanidae).</title>
        <authorList>
            <person name="Angst P."/>
        </authorList>
    </citation>
    <scope>NUCLEOTIDE SEQUENCE</scope>
    <source>
        <strain evidence="3">PB745_01</strain>
        <tissue evidence="3">Gill</tissue>
    </source>
</reference>
<accession>A0AAE1FW26</accession>
<dbReference type="EMBL" id="JAWQEG010001182">
    <property type="protein sequence ID" value="KAK3881697.1"/>
    <property type="molecule type" value="Genomic_DNA"/>
</dbReference>
<protein>
    <submittedName>
        <fullName evidence="3">Uncharacterized protein</fullName>
    </submittedName>
</protein>
<feature type="transmembrane region" description="Helical" evidence="2">
    <location>
        <begin position="129"/>
        <end position="151"/>
    </location>
</feature>
<feature type="transmembrane region" description="Helical" evidence="2">
    <location>
        <begin position="99"/>
        <end position="123"/>
    </location>
</feature>
<evidence type="ECO:0000313" key="4">
    <source>
        <dbReference type="Proteomes" id="UP001286313"/>
    </source>
</evidence>
<dbReference type="AlphaFoldDB" id="A0AAE1FW26"/>
<keyword evidence="2" id="KW-1133">Transmembrane helix</keyword>